<feature type="compositionally biased region" description="Basic and acidic residues" evidence="1">
    <location>
        <begin position="128"/>
        <end position="148"/>
    </location>
</feature>
<gene>
    <name evidence="3" type="ORF">Pfra01_001223200</name>
</gene>
<dbReference type="AlphaFoldDB" id="A0A9W6XK01"/>
<keyword evidence="4" id="KW-1185">Reference proteome</keyword>
<name>A0A9W6XK01_9STRA</name>
<dbReference type="Pfam" id="PF19259">
    <property type="entry name" value="Ty3_capsid"/>
    <property type="match status" value="1"/>
</dbReference>
<feature type="region of interest" description="Disordered" evidence="1">
    <location>
        <begin position="128"/>
        <end position="164"/>
    </location>
</feature>
<reference evidence="3" key="1">
    <citation type="submission" date="2023-04" db="EMBL/GenBank/DDBJ databases">
        <title>Phytophthora fragariaefolia NBRC 109709.</title>
        <authorList>
            <person name="Ichikawa N."/>
            <person name="Sato H."/>
            <person name="Tonouchi N."/>
        </authorList>
    </citation>
    <scope>NUCLEOTIDE SEQUENCE</scope>
    <source>
        <strain evidence="3">NBRC 109709</strain>
    </source>
</reference>
<evidence type="ECO:0000313" key="3">
    <source>
        <dbReference type="EMBL" id="GMF40188.1"/>
    </source>
</evidence>
<dbReference type="OrthoDB" id="127588at2759"/>
<dbReference type="InterPro" id="IPR045358">
    <property type="entry name" value="Ty3_capsid"/>
</dbReference>
<evidence type="ECO:0000259" key="2">
    <source>
        <dbReference type="Pfam" id="PF19259"/>
    </source>
</evidence>
<feature type="domain" description="Ty3 transposon capsid-like protein" evidence="2">
    <location>
        <begin position="13"/>
        <end position="136"/>
    </location>
</feature>
<accession>A0A9W6XK01</accession>
<organism evidence="3 4">
    <name type="scientific">Phytophthora fragariaefolia</name>
    <dbReference type="NCBI Taxonomy" id="1490495"/>
    <lineage>
        <taxon>Eukaryota</taxon>
        <taxon>Sar</taxon>
        <taxon>Stramenopiles</taxon>
        <taxon>Oomycota</taxon>
        <taxon>Peronosporomycetes</taxon>
        <taxon>Peronosporales</taxon>
        <taxon>Peronosporaceae</taxon>
        <taxon>Phytophthora</taxon>
    </lineage>
</organism>
<proteinExistence type="predicted"/>
<sequence length="204" mass="23655">MSRNSSEFVDTIFANLGTIAQTWFRDFKLSLSLDQPATWDLFKSKIRERFRDSGVQQKVLTKLHDLRWQGSQQEYTTKFLHLLSQLDQELPEPVKCRMYQRNRRAETSSFISQNVPDSLQATIELAERFEDSRPAQPARTRDVNKETKQQQPPTDKGTGVPKVGRVKPTCSYCDKIGHTIHICRDRKRNTQTGKSDPPKRDSTR</sequence>
<comment type="caution">
    <text evidence="3">The sequence shown here is derived from an EMBL/GenBank/DDBJ whole genome shotgun (WGS) entry which is preliminary data.</text>
</comment>
<dbReference type="Proteomes" id="UP001165121">
    <property type="component" value="Unassembled WGS sequence"/>
</dbReference>
<dbReference type="EMBL" id="BSXT01001230">
    <property type="protein sequence ID" value="GMF40188.1"/>
    <property type="molecule type" value="Genomic_DNA"/>
</dbReference>
<protein>
    <submittedName>
        <fullName evidence="3">Unnamed protein product</fullName>
    </submittedName>
</protein>
<feature type="region of interest" description="Disordered" evidence="1">
    <location>
        <begin position="184"/>
        <end position="204"/>
    </location>
</feature>
<evidence type="ECO:0000256" key="1">
    <source>
        <dbReference type="SAM" id="MobiDB-lite"/>
    </source>
</evidence>
<evidence type="ECO:0000313" key="4">
    <source>
        <dbReference type="Proteomes" id="UP001165121"/>
    </source>
</evidence>